<dbReference type="SUPFAM" id="SSF53790">
    <property type="entry name" value="Tetrapyrrole methylase"/>
    <property type="match status" value="1"/>
</dbReference>
<dbReference type="CDD" id="cd11644">
    <property type="entry name" value="Precorrin-6Y-MT"/>
    <property type="match status" value="1"/>
</dbReference>
<dbReference type="InterPro" id="IPR035996">
    <property type="entry name" value="4pyrrol_Methylase_sf"/>
</dbReference>
<keyword evidence="3" id="KW-0489">Methyltransferase</keyword>
<organism evidence="7">
    <name type="scientific">uncultured Desulfobacterium sp</name>
    <dbReference type="NCBI Taxonomy" id="201089"/>
    <lineage>
        <taxon>Bacteria</taxon>
        <taxon>Pseudomonadati</taxon>
        <taxon>Thermodesulfobacteriota</taxon>
        <taxon>Desulfobacteria</taxon>
        <taxon>Desulfobacterales</taxon>
        <taxon>Desulfobacteriaceae</taxon>
        <taxon>Desulfobacterium</taxon>
        <taxon>environmental samples</taxon>
    </lineage>
</organism>
<reference evidence="7" key="1">
    <citation type="journal article" date="2011" name="Environ. Microbiol.">
        <title>Genomic insights into the metabolic potential of the polycyclic aromatic hydrocarbon degrading sulfate-reducing Deltaproteobacterium N47.</title>
        <authorList>
            <person name="Bergmann F."/>
            <person name="Selesi D."/>
            <person name="Weinmaier T."/>
            <person name="Tischler P."/>
            <person name="Rattei T."/>
            <person name="Meckenstock R.U."/>
        </authorList>
    </citation>
    <scope>NUCLEOTIDE SEQUENCE</scope>
</reference>
<name>E1YAE7_9BACT</name>
<dbReference type="SUPFAM" id="SSF53335">
    <property type="entry name" value="S-adenosyl-L-methionine-dependent methyltransferases"/>
    <property type="match status" value="1"/>
</dbReference>
<accession>E1YAE7</accession>
<feature type="domain" description="Tetrapyrrole methylase" evidence="6">
    <location>
        <begin position="8"/>
        <end position="197"/>
    </location>
</feature>
<protein>
    <recommendedName>
        <fullName evidence="6">Tetrapyrrole methylase domain-containing protein</fullName>
    </recommendedName>
</protein>
<dbReference type="InterPro" id="IPR029063">
    <property type="entry name" value="SAM-dependent_MTases_sf"/>
</dbReference>
<evidence type="ECO:0000256" key="3">
    <source>
        <dbReference type="ARBA" id="ARBA00022603"/>
    </source>
</evidence>
<evidence type="ECO:0000256" key="4">
    <source>
        <dbReference type="ARBA" id="ARBA00022679"/>
    </source>
</evidence>
<dbReference type="PANTHER" id="PTHR43182:SF1">
    <property type="entry name" value="COBALT-PRECORRIN-7 C(5)-METHYLTRANSFERASE"/>
    <property type="match status" value="1"/>
</dbReference>
<dbReference type="PANTHER" id="PTHR43182">
    <property type="entry name" value="COBALT-PRECORRIN-6B C(15)-METHYLTRANSFERASE (DECARBOXYLATING)"/>
    <property type="match status" value="1"/>
</dbReference>
<dbReference type="InterPro" id="IPR000878">
    <property type="entry name" value="4pyrrol_Mease"/>
</dbReference>
<dbReference type="InterPro" id="IPR012818">
    <property type="entry name" value="CbiE"/>
</dbReference>
<comment type="pathway">
    <text evidence="1">Cofactor biosynthesis; adenosylcobalamin biosynthesis.</text>
</comment>
<dbReference type="InterPro" id="IPR014777">
    <property type="entry name" value="4pyrrole_Mease_sub1"/>
</dbReference>
<evidence type="ECO:0000313" key="7">
    <source>
        <dbReference type="EMBL" id="CBX27541.1"/>
    </source>
</evidence>
<dbReference type="InterPro" id="IPR006365">
    <property type="entry name" value="Cbl_synth_CobL"/>
</dbReference>
<dbReference type="GO" id="GO:0032259">
    <property type="term" value="P:methylation"/>
    <property type="evidence" value="ECO:0007669"/>
    <property type="project" value="UniProtKB-KW"/>
</dbReference>
<dbReference type="GO" id="GO:0008276">
    <property type="term" value="F:protein methyltransferase activity"/>
    <property type="evidence" value="ECO:0007669"/>
    <property type="project" value="InterPro"/>
</dbReference>
<dbReference type="Gene3D" id="3.40.50.150">
    <property type="entry name" value="Vaccinia Virus protein VP39"/>
    <property type="match status" value="1"/>
</dbReference>
<dbReference type="GO" id="GO:0009236">
    <property type="term" value="P:cobalamin biosynthetic process"/>
    <property type="evidence" value="ECO:0007669"/>
    <property type="project" value="UniProtKB-UniPathway"/>
</dbReference>
<gene>
    <name evidence="7" type="ORF">N47_H23630</name>
</gene>
<evidence type="ECO:0000256" key="5">
    <source>
        <dbReference type="ARBA" id="ARBA00022691"/>
    </source>
</evidence>
<evidence type="ECO:0000259" key="6">
    <source>
        <dbReference type="Pfam" id="PF00590"/>
    </source>
</evidence>
<evidence type="ECO:0000256" key="2">
    <source>
        <dbReference type="ARBA" id="ARBA00022573"/>
    </source>
</evidence>
<dbReference type="InterPro" id="IPR014776">
    <property type="entry name" value="4pyrrole_Mease_sub2"/>
</dbReference>
<dbReference type="PIRSF" id="PIRSF036428">
    <property type="entry name" value="CobL"/>
    <property type="match status" value="1"/>
</dbReference>
<dbReference type="Pfam" id="PF01135">
    <property type="entry name" value="PCMT"/>
    <property type="match status" value="1"/>
</dbReference>
<dbReference type="NCBIfam" id="TIGR02469">
    <property type="entry name" value="CbiT"/>
    <property type="match status" value="1"/>
</dbReference>
<keyword evidence="5" id="KW-0949">S-adenosyl-L-methionine</keyword>
<proteinExistence type="predicted"/>
<dbReference type="Gene3D" id="3.40.1010.10">
    <property type="entry name" value="Cobalt-precorrin-4 Transmethylase, Domain 1"/>
    <property type="match status" value="1"/>
</dbReference>
<evidence type="ECO:0000256" key="1">
    <source>
        <dbReference type="ARBA" id="ARBA00004953"/>
    </source>
</evidence>
<dbReference type="InterPro" id="IPR014008">
    <property type="entry name" value="Cbl_synth_MTase_CbiT"/>
</dbReference>
<dbReference type="UniPathway" id="UPA00148"/>
<dbReference type="EMBL" id="FR695866">
    <property type="protein sequence ID" value="CBX27541.1"/>
    <property type="molecule type" value="Genomic_DNA"/>
</dbReference>
<dbReference type="NCBIfam" id="TIGR02467">
    <property type="entry name" value="CbiE"/>
    <property type="match status" value="1"/>
</dbReference>
<dbReference type="Pfam" id="PF00590">
    <property type="entry name" value="TP_methylase"/>
    <property type="match status" value="1"/>
</dbReference>
<dbReference type="InterPro" id="IPR050714">
    <property type="entry name" value="Cobalamin_biosynth_MTase"/>
</dbReference>
<keyword evidence="2" id="KW-0169">Cobalamin biosynthesis</keyword>
<keyword evidence="4" id="KW-0808">Transferase</keyword>
<dbReference type="AlphaFoldDB" id="E1YAE7"/>
<dbReference type="CDD" id="cd02440">
    <property type="entry name" value="AdoMet_MTases"/>
    <property type="match status" value="1"/>
</dbReference>
<dbReference type="Gene3D" id="3.30.950.10">
    <property type="entry name" value="Methyltransferase, Cobalt-precorrin-4 Transmethylase, Domain 2"/>
    <property type="match status" value="1"/>
</dbReference>
<sequence>MTMKPVKIIGTGLNPDDLSKQTADIIAKAQVLVGGKRLLDCFADPFADKGAKKIPVCGNLNEVVESIKAALSQKLNIVVLADGDPGFYGIADLLVNKLGKNNVEIFPNITTLQCAASRLKISWKDIVTVSLHGRSDLLPLLNSLSLNDRVGVFTDQKYNPAKIAEQLLLRGVDTFRMIVFENLCTEAENICELDLKDALNKTFSALNFVILDRIGHPEISLTPGMDEDTYIHQKGLITKKEVRAAGLAALKIRPDHTVWDLGAGCGSVAIEASVFAFKGRVVAVEKEPERVLQIKENIRRMGAYAVDAVCGDMPECLQALPDPDRIFIGGGLGHDDSVLIAAANRLKPGGRLVLHLVLTGSLMRAIKYLNDTRWPVSISQILVSRSVPLCDDMRLESQNPVFIVSSKKC</sequence>